<feature type="compositionally biased region" description="Low complexity" evidence="1">
    <location>
        <begin position="19"/>
        <end position="34"/>
    </location>
</feature>
<name>A0A3N4H7M7_ASCIM</name>
<dbReference type="Proteomes" id="UP000275078">
    <property type="component" value="Unassembled WGS sequence"/>
</dbReference>
<gene>
    <name evidence="2" type="ORF">BJ508DRAFT_336698</name>
</gene>
<feature type="region of interest" description="Disordered" evidence="1">
    <location>
        <begin position="1"/>
        <end position="41"/>
    </location>
</feature>
<protein>
    <submittedName>
        <fullName evidence="2">Uncharacterized protein</fullName>
    </submittedName>
</protein>
<sequence>MKGTDEPTKAPAPAPMPASPKSTESTAIATTASSPDKPFEPTLPEAIELKEILDSKLPNDFLTTTCLKEQRKMLRDYLYGFTSCEMRDDLVKYAELLQVVEEELGRRRA</sequence>
<keyword evidence="3" id="KW-1185">Reference proteome</keyword>
<proteinExistence type="predicted"/>
<evidence type="ECO:0000313" key="2">
    <source>
        <dbReference type="EMBL" id="RPA70862.1"/>
    </source>
</evidence>
<dbReference type="EMBL" id="ML120031">
    <property type="protein sequence ID" value="RPA70862.1"/>
    <property type="molecule type" value="Genomic_DNA"/>
</dbReference>
<dbReference type="AlphaFoldDB" id="A0A3N4H7M7"/>
<organism evidence="2 3">
    <name type="scientific">Ascobolus immersus RN42</name>
    <dbReference type="NCBI Taxonomy" id="1160509"/>
    <lineage>
        <taxon>Eukaryota</taxon>
        <taxon>Fungi</taxon>
        <taxon>Dikarya</taxon>
        <taxon>Ascomycota</taxon>
        <taxon>Pezizomycotina</taxon>
        <taxon>Pezizomycetes</taxon>
        <taxon>Pezizales</taxon>
        <taxon>Ascobolaceae</taxon>
        <taxon>Ascobolus</taxon>
    </lineage>
</organism>
<reference evidence="2 3" key="1">
    <citation type="journal article" date="2018" name="Nat. Ecol. Evol.">
        <title>Pezizomycetes genomes reveal the molecular basis of ectomycorrhizal truffle lifestyle.</title>
        <authorList>
            <person name="Murat C."/>
            <person name="Payen T."/>
            <person name="Noel B."/>
            <person name="Kuo A."/>
            <person name="Morin E."/>
            <person name="Chen J."/>
            <person name="Kohler A."/>
            <person name="Krizsan K."/>
            <person name="Balestrini R."/>
            <person name="Da Silva C."/>
            <person name="Montanini B."/>
            <person name="Hainaut M."/>
            <person name="Levati E."/>
            <person name="Barry K.W."/>
            <person name="Belfiori B."/>
            <person name="Cichocki N."/>
            <person name="Clum A."/>
            <person name="Dockter R.B."/>
            <person name="Fauchery L."/>
            <person name="Guy J."/>
            <person name="Iotti M."/>
            <person name="Le Tacon F."/>
            <person name="Lindquist E.A."/>
            <person name="Lipzen A."/>
            <person name="Malagnac F."/>
            <person name="Mello A."/>
            <person name="Molinier V."/>
            <person name="Miyauchi S."/>
            <person name="Poulain J."/>
            <person name="Riccioni C."/>
            <person name="Rubini A."/>
            <person name="Sitrit Y."/>
            <person name="Splivallo R."/>
            <person name="Traeger S."/>
            <person name="Wang M."/>
            <person name="Zifcakova L."/>
            <person name="Wipf D."/>
            <person name="Zambonelli A."/>
            <person name="Paolocci F."/>
            <person name="Nowrousian M."/>
            <person name="Ottonello S."/>
            <person name="Baldrian P."/>
            <person name="Spatafora J.W."/>
            <person name="Henrissat B."/>
            <person name="Nagy L.G."/>
            <person name="Aury J.M."/>
            <person name="Wincker P."/>
            <person name="Grigoriev I.V."/>
            <person name="Bonfante P."/>
            <person name="Martin F.M."/>
        </authorList>
    </citation>
    <scope>NUCLEOTIDE SEQUENCE [LARGE SCALE GENOMIC DNA]</scope>
    <source>
        <strain evidence="2 3">RN42</strain>
    </source>
</reference>
<accession>A0A3N4H7M7</accession>
<evidence type="ECO:0000256" key="1">
    <source>
        <dbReference type="SAM" id="MobiDB-lite"/>
    </source>
</evidence>
<evidence type="ECO:0000313" key="3">
    <source>
        <dbReference type="Proteomes" id="UP000275078"/>
    </source>
</evidence>